<dbReference type="InterPro" id="IPR002772">
    <property type="entry name" value="Glyco_hydro_3_C"/>
</dbReference>
<dbReference type="InterPro" id="IPR026891">
    <property type="entry name" value="Fn3-like"/>
</dbReference>
<keyword evidence="8" id="KW-1185">Reference proteome</keyword>
<dbReference type="InterPro" id="IPR001764">
    <property type="entry name" value="Glyco_hydro_3_N"/>
</dbReference>
<comment type="caution">
    <text evidence="7">The sequence shown here is derived from an EMBL/GenBank/DDBJ whole genome shotgun (WGS) entry which is preliminary data.</text>
</comment>
<gene>
    <name evidence="7" type="primary">bglX</name>
    <name evidence="7" type="ORF">TRIHO_22180</name>
</gene>
<dbReference type="EMBL" id="LPUY01000064">
    <property type="protein sequence ID" value="KUP92959.1"/>
    <property type="molecule type" value="Genomic_DNA"/>
</dbReference>
<dbReference type="InterPro" id="IPR036881">
    <property type="entry name" value="Glyco_hydro_3_C_sf"/>
</dbReference>
<dbReference type="SUPFAM" id="SSF52279">
    <property type="entry name" value="Beta-D-glucan exohydrolase, C-terminal domain"/>
    <property type="match status" value="1"/>
</dbReference>
<evidence type="ECO:0000256" key="5">
    <source>
        <dbReference type="ARBA" id="ARBA00032594"/>
    </source>
</evidence>
<evidence type="ECO:0000259" key="6">
    <source>
        <dbReference type="SMART" id="SM01217"/>
    </source>
</evidence>
<dbReference type="SUPFAM" id="SSF51445">
    <property type="entry name" value="(Trans)glycosidases"/>
    <property type="match status" value="1"/>
</dbReference>
<evidence type="ECO:0000313" key="8">
    <source>
        <dbReference type="Proteomes" id="UP000068382"/>
    </source>
</evidence>
<proteinExistence type="inferred from homology"/>
<organism evidence="7 8">
    <name type="scientific">Tritonibacter horizontis</name>
    <dbReference type="NCBI Taxonomy" id="1768241"/>
    <lineage>
        <taxon>Bacteria</taxon>
        <taxon>Pseudomonadati</taxon>
        <taxon>Pseudomonadota</taxon>
        <taxon>Alphaproteobacteria</taxon>
        <taxon>Rhodobacterales</taxon>
        <taxon>Paracoccaceae</taxon>
        <taxon>Tritonibacter</taxon>
    </lineage>
</organism>
<dbReference type="InterPro" id="IPR017853">
    <property type="entry name" value="GH"/>
</dbReference>
<dbReference type="GO" id="GO:0005975">
    <property type="term" value="P:carbohydrate metabolic process"/>
    <property type="evidence" value="ECO:0007669"/>
    <property type="project" value="InterPro"/>
</dbReference>
<dbReference type="Pfam" id="PF01915">
    <property type="entry name" value="Glyco_hydro_3_C"/>
    <property type="match status" value="1"/>
</dbReference>
<dbReference type="OrthoDB" id="9781691at2"/>
<evidence type="ECO:0000256" key="3">
    <source>
        <dbReference type="ARBA" id="ARBA00031448"/>
    </source>
</evidence>
<dbReference type="Proteomes" id="UP000068382">
    <property type="component" value="Unassembled WGS sequence"/>
</dbReference>
<name>A0A132BX43_9RHOB</name>
<comment type="similarity">
    <text evidence="1">Belongs to the glycosyl hydrolase 3 family.</text>
</comment>
<dbReference type="Pfam" id="PF14310">
    <property type="entry name" value="Fn3-like"/>
    <property type="match status" value="1"/>
</dbReference>
<dbReference type="GO" id="GO:0008422">
    <property type="term" value="F:beta-glucosidase activity"/>
    <property type="evidence" value="ECO:0007669"/>
    <property type="project" value="UniProtKB-ARBA"/>
</dbReference>
<dbReference type="PATRIC" id="fig|1768241.3.peg.2330"/>
<keyword evidence="7" id="KW-0326">Glycosidase</keyword>
<dbReference type="PRINTS" id="PR00133">
    <property type="entry name" value="GLHYDRLASE3"/>
</dbReference>
<evidence type="ECO:0000256" key="2">
    <source>
        <dbReference type="ARBA" id="ARBA00022801"/>
    </source>
</evidence>
<evidence type="ECO:0000256" key="1">
    <source>
        <dbReference type="ARBA" id="ARBA00005336"/>
    </source>
</evidence>
<dbReference type="AlphaFoldDB" id="A0A132BX43"/>
<protein>
    <recommendedName>
        <fullName evidence="5">Beta-D-glucoside glucohydrolase</fullName>
    </recommendedName>
    <alternativeName>
        <fullName evidence="3">Cellobiase</fullName>
    </alternativeName>
    <alternativeName>
        <fullName evidence="4">Gentiobiase</fullName>
    </alternativeName>
</protein>
<keyword evidence="2 7" id="KW-0378">Hydrolase</keyword>
<evidence type="ECO:0000256" key="4">
    <source>
        <dbReference type="ARBA" id="ARBA00032194"/>
    </source>
</evidence>
<dbReference type="PANTHER" id="PTHR42715">
    <property type="entry name" value="BETA-GLUCOSIDASE"/>
    <property type="match status" value="1"/>
</dbReference>
<dbReference type="Gene3D" id="3.40.50.1700">
    <property type="entry name" value="Glycoside hydrolase family 3 C-terminal domain"/>
    <property type="match status" value="1"/>
</dbReference>
<evidence type="ECO:0000313" key="7">
    <source>
        <dbReference type="EMBL" id="KUP92959.1"/>
    </source>
</evidence>
<dbReference type="SMART" id="SM01217">
    <property type="entry name" value="Fn3_like"/>
    <property type="match status" value="1"/>
</dbReference>
<reference evidence="7 8" key="1">
    <citation type="submission" date="2015-12" db="EMBL/GenBank/DDBJ databases">
        <title>Genome sequence of the marine Rhodobacteraceae strain O3.65, Candidatus Tritonibacter horizontis.</title>
        <authorList>
            <person name="Poehlein A."/>
            <person name="Giebel H.A."/>
            <person name="Voget S."/>
            <person name="Brinkhoff T."/>
        </authorList>
    </citation>
    <scope>NUCLEOTIDE SEQUENCE [LARGE SCALE GENOMIC DNA]</scope>
    <source>
        <strain evidence="7 8">O3.65</strain>
    </source>
</reference>
<dbReference type="RefSeq" id="WP_068243256.1">
    <property type="nucleotide sequence ID" value="NZ_LPUY01000064.1"/>
</dbReference>
<dbReference type="Pfam" id="PF00933">
    <property type="entry name" value="Glyco_hydro_3"/>
    <property type="match status" value="1"/>
</dbReference>
<dbReference type="PANTHER" id="PTHR42715:SF10">
    <property type="entry name" value="BETA-GLUCOSIDASE"/>
    <property type="match status" value="1"/>
</dbReference>
<dbReference type="Gene3D" id="2.60.40.10">
    <property type="entry name" value="Immunoglobulins"/>
    <property type="match status" value="1"/>
</dbReference>
<dbReference type="InterPro" id="IPR050288">
    <property type="entry name" value="Cellulose_deg_GH3"/>
</dbReference>
<dbReference type="InterPro" id="IPR036962">
    <property type="entry name" value="Glyco_hydro_3_N_sf"/>
</dbReference>
<dbReference type="Gene3D" id="3.20.20.300">
    <property type="entry name" value="Glycoside hydrolase, family 3, N-terminal domain"/>
    <property type="match status" value="1"/>
</dbReference>
<feature type="domain" description="Fibronectin type III-like" evidence="6">
    <location>
        <begin position="688"/>
        <end position="757"/>
    </location>
</feature>
<dbReference type="InterPro" id="IPR013783">
    <property type="entry name" value="Ig-like_fold"/>
</dbReference>
<accession>A0A132BX43</accession>
<sequence>MTEPYKNPDTPLETRVEDLLSRMTLDEKIAQLHAIWLVLDEHGNHRVRADSFAGGAAHESVLDRLRDGLGQVTRPLGTRAIDPDRGLRALNQLQKFMVEETRLGIPVLSHEECLSGAMVRGATMFPSSLAFGATWNTDLIEQVGTEIGAELRAIGCRQGLAPVLDVARDARWGRTEETFGEDPYLTGLMATAYVRGLQGEKRDLLATLKHYVGHSFSEGGRNHAPVHLGWRALNDDFMLPFEMAVKLANAGSIMPAYHDIDNEPLHASRHLLTEVLRHQWGFDGIIVADYIGITLLHTHHGVAADAAEAAALAFGAGLDVELPADDCAPHLKAALARGLIDLATIDEAVRRHLREKFRVGLFEAPYANEGAVVLQSSKAVAVARTVAEQSITLLDNTGVLPLSPEARLAVIGPTADDPLALLGDYSFPVHLINTDQTDDTDQVVTPLAGLRAACPGRVRYARGCNIFDERSAGAPVFPGDVEDNTSLDIAERYSTRRDMFDAAVACAQDADVAIVCVGDLSGIFQTGTVGEGSDVDTLDLPGLQQALLDAIVATGTPVVVVLSSGRPYNLGGQEHKIAAQVMTYFSGQEGGRALADVLTGAVEPSGRLTLSVPRSAGAVPYFYNHKFKSSGTPVARHFGSRYPFGHGLSYTSFAYSDLALAADQVAIETGDVTMTFTIRNTGSRAGVAVPQLYMRDRLASVVRPVKELKAFGRVHLEPGAARKVQIALPTDMLNFTGRDGRRIVEPGMFDLMIGESSANIHLHAKVEVTGEVRHLPQNWRMVSRFETAEEAPS</sequence>
<dbReference type="FunFam" id="2.60.40.10:FF:000495">
    <property type="entry name" value="Periplasmic beta-glucosidase"/>
    <property type="match status" value="1"/>
</dbReference>